<evidence type="ECO:0000313" key="17">
    <source>
        <dbReference type="Proteomes" id="UP001059041"/>
    </source>
</evidence>
<evidence type="ECO:0000256" key="4">
    <source>
        <dbReference type="ARBA" id="ARBA00022555"/>
    </source>
</evidence>
<evidence type="ECO:0000256" key="12">
    <source>
        <dbReference type="ARBA" id="ARBA00023146"/>
    </source>
</evidence>
<accession>A0A9W7W9U1</accession>
<evidence type="ECO:0000256" key="8">
    <source>
        <dbReference type="ARBA" id="ARBA00022833"/>
    </source>
</evidence>
<keyword evidence="17" id="KW-1185">Reference proteome</keyword>
<dbReference type="InterPro" id="IPR023033">
    <property type="entry name" value="Ala_tRNA_ligase_euk/bac"/>
</dbReference>
<dbReference type="GO" id="GO:0005739">
    <property type="term" value="C:mitochondrion"/>
    <property type="evidence" value="ECO:0007669"/>
    <property type="project" value="TreeGrafter"/>
</dbReference>
<keyword evidence="12" id="KW-0030">Aminoacyl-tRNA synthetase</keyword>
<evidence type="ECO:0000256" key="2">
    <source>
        <dbReference type="ARBA" id="ARBA00013168"/>
    </source>
</evidence>
<dbReference type="InterPro" id="IPR002318">
    <property type="entry name" value="Ala-tRNA-lgiase_IIc"/>
</dbReference>
<evidence type="ECO:0000313" key="16">
    <source>
        <dbReference type="EMBL" id="KAI7791445.1"/>
    </source>
</evidence>
<protein>
    <recommendedName>
        <fullName evidence="3">Alanine--tRNA ligase</fullName>
        <ecNumber evidence="2">6.1.1.7</ecNumber>
    </recommendedName>
</protein>
<feature type="coiled-coil region" evidence="14">
    <location>
        <begin position="424"/>
        <end position="458"/>
    </location>
</feature>
<comment type="catalytic activity">
    <reaction evidence="13">
        <text>tRNA(Ala) + L-alanine + ATP = L-alanyl-tRNA(Ala) + AMP + diphosphate</text>
        <dbReference type="Rhea" id="RHEA:12540"/>
        <dbReference type="Rhea" id="RHEA-COMP:9657"/>
        <dbReference type="Rhea" id="RHEA-COMP:9923"/>
        <dbReference type="ChEBI" id="CHEBI:30616"/>
        <dbReference type="ChEBI" id="CHEBI:33019"/>
        <dbReference type="ChEBI" id="CHEBI:57972"/>
        <dbReference type="ChEBI" id="CHEBI:78442"/>
        <dbReference type="ChEBI" id="CHEBI:78497"/>
        <dbReference type="ChEBI" id="CHEBI:456215"/>
        <dbReference type="EC" id="6.1.1.7"/>
    </reaction>
</comment>
<evidence type="ECO:0000256" key="6">
    <source>
        <dbReference type="ARBA" id="ARBA00022723"/>
    </source>
</evidence>
<dbReference type="AlphaFoldDB" id="A0A9W7W9U1"/>
<keyword evidence="8" id="KW-0862">Zinc</keyword>
<dbReference type="Gene3D" id="3.30.980.10">
    <property type="entry name" value="Threonyl-trna Synthetase, Chain A, domain 2"/>
    <property type="match status" value="1"/>
</dbReference>
<evidence type="ECO:0000256" key="5">
    <source>
        <dbReference type="ARBA" id="ARBA00022598"/>
    </source>
</evidence>
<dbReference type="InterPro" id="IPR018164">
    <property type="entry name" value="Ala-tRNA-synth_IIc_N"/>
</dbReference>
<evidence type="ECO:0000256" key="10">
    <source>
        <dbReference type="ARBA" id="ARBA00022884"/>
    </source>
</evidence>
<dbReference type="SUPFAM" id="SSF101353">
    <property type="entry name" value="Putative anticodon-binding domain of alanyl-tRNA synthetase (AlaRS)"/>
    <property type="match status" value="1"/>
</dbReference>
<dbReference type="InterPro" id="IPR045864">
    <property type="entry name" value="aa-tRNA-synth_II/BPL/LPL"/>
</dbReference>
<evidence type="ECO:0000256" key="7">
    <source>
        <dbReference type="ARBA" id="ARBA00022741"/>
    </source>
</evidence>
<feature type="domain" description="Alanyl-transfer RNA synthetases family profile" evidence="15">
    <location>
        <begin position="41"/>
        <end position="758"/>
    </location>
</feature>
<proteinExistence type="inferred from homology"/>
<dbReference type="EMBL" id="JAFHDT010000025">
    <property type="protein sequence ID" value="KAI7791445.1"/>
    <property type="molecule type" value="Genomic_DNA"/>
</dbReference>
<sequence length="959" mass="106534">AAHIRLVKRLHCALLNTKLSAFSASIRRCSALSYPRPHKEFTSERVRRTFIDFFKEGYEHKEVPSSLVRPRGDPSLLFVNAGMNQFKPILLGCADPRSEMASYRRVVNSQKCVRAGGKHNDLEEVGRDVYHHTFFEMLGNWSFGDYFKVEACAMAWRLLTEEYGIPAERLYVSYFSGDAASGLPADEETREIWLSMGLRPDHVLPFGMKDNFWEMGEMGPEGDGSLRSLPRCSVDTGMGLERLVTVLQGRRSNYDTDLFTPLLSAIHQCSKAPAYQGRTGDADVGRVDMAYRVVADHIRTLCVCIAEGVYPGMTGAELVLRRILRRAVRFSTEVLQAPEGALASLVPTVAHIIGDAYPELHTESERIMDLIHQNEVQFLTSLKQGRRVIDRTLNTIDKDTAVFPASVAWSLHRNLGFPLDLIDLMLEERDKMVDKKEMKELEDEYEKLRCQSEEDDGDGVDQLDLHSLAELQIRDVPHTDDSLKYSYSLGQDGRYVFPPCRASVLALYSEGSLVSEVGEGQRCGVILDRTNFYAEQGGQAHDQGYFTKDEPQDVLFPVERVRLAGGYVVHQITAAETLRTGDQVLLHVDETQRLGCMVKHTATHILNFALRELLGPGVNQRGSHVAANRLRFDFSVKGSLSVSQLQQVQALVQNIIQQNAEVHIEEIPLSRANQIATLRTIDEVYPDPVRVVSVAVPVSDLLNSNTVRRTSVELCCGTHLLRTGEIRDLIIVSERQMVKGISRIIAVTGDEAKAARETGQVMQEEVKSLAARVGVDNALSLPAAQSLSKEVGLLTDAVESTSIPQWQRRELQSHLKALQKSSNTTIRKLEIREATLKANDLLEKHSNKAVLVDFVQTDSTSILMKTVNQLSKNTPDSLVMLLSHLQTSEKVLCACQVPKGCTSVSACEWALAVCERFGGNAGGSDVVANGVSNATNVTDVSEILRWAEKFACGKIKNVD</sequence>
<dbReference type="Pfam" id="PF01411">
    <property type="entry name" value="tRNA-synt_2c"/>
    <property type="match status" value="1"/>
</dbReference>
<dbReference type="SMART" id="SM00863">
    <property type="entry name" value="tRNA_SAD"/>
    <property type="match status" value="1"/>
</dbReference>
<keyword evidence="14" id="KW-0175">Coiled coil</keyword>
<evidence type="ECO:0000259" key="15">
    <source>
        <dbReference type="PROSITE" id="PS50860"/>
    </source>
</evidence>
<evidence type="ECO:0000256" key="13">
    <source>
        <dbReference type="ARBA" id="ARBA00048300"/>
    </source>
</evidence>
<evidence type="ECO:0000256" key="14">
    <source>
        <dbReference type="SAM" id="Coils"/>
    </source>
</evidence>
<dbReference type="FunFam" id="3.30.980.10:FF:000004">
    <property type="entry name" value="Alanine--tRNA ligase, cytoplasmic"/>
    <property type="match status" value="1"/>
</dbReference>
<gene>
    <name evidence="16" type="ORF">IRJ41_020001</name>
</gene>
<dbReference type="InterPro" id="IPR050058">
    <property type="entry name" value="Ala-tRNA_ligase"/>
</dbReference>
<dbReference type="FunFam" id="3.30.930.10:FF:000011">
    <property type="entry name" value="Alanine--tRNA ligase, cytoplasmic"/>
    <property type="match status" value="1"/>
</dbReference>
<reference evidence="16" key="1">
    <citation type="submission" date="2021-02" db="EMBL/GenBank/DDBJ databases">
        <title>Comparative genomics reveals that relaxation of natural selection precedes convergent phenotypic evolution of cavefish.</title>
        <authorList>
            <person name="Peng Z."/>
        </authorList>
    </citation>
    <scope>NUCLEOTIDE SEQUENCE</scope>
    <source>
        <tissue evidence="16">Muscle</tissue>
    </source>
</reference>
<keyword evidence="9" id="KW-0067">ATP-binding</keyword>
<evidence type="ECO:0000256" key="11">
    <source>
        <dbReference type="ARBA" id="ARBA00022917"/>
    </source>
</evidence>
<dbReference type="PANTHER" id="PTHR11777:SF8">
    <property type="entry name" value="ALANINE--TRNA LIGASE, MITOCHONDRIAL"/>
    <property type="match status" value="1"/>
</dbReference>
<dbReference type="GO" id="GO:0000049">
    <property type="term" value="F:tRNA binding"/>
    <property type="evidence" value="ECO:0007669"/>
    <property type="project" value="UniProtKB-KW"/>
</dbReference>
<keyword evidence="7" id="KW-0547">Nucleotide-binding</keyword>
<comment type="caution">
    <text evidence="16">The sequence shown here is derived from an EMBL/GenBank/DDBJ whole genome shotgun (WGS) entry which is preliminary data.</text>
</comment>
<keyword evidence="11" id="KW-0648">Protein biosynthesis</keyword>
<keyword evidence="6" id="KW-0479">Metal-binding</keyword>
<evidence type="ECO:0000256" key="3">
    <source>
        <dbReference type="ARBA" id="ARBA00017959"/>
    </source>
</evidence>
<feature type="non-terminal residue" evidence="16">
    <location>
        <position position="959"/>
    </location>
</feature>
<keyword evidence="5 16" id="KW-0436">Ligase</keyword>
<dbReference type="Pfam" id="PF07973">
    <property type="entry name" value="tRNA_SAD"/>
    <property type="match status" value="1"/>
</dbReference>
<dbReference type="InterPro" id="IPR012947">
    <property type="entry name" value="tRNA_SAD"/>
</dbReference>
<dbReference type="GO" id="GO:0006419">
    <property type="term" value="P:alanyl-tRNA aminoacylation"/>
    <property type="evidence" value="ECO:0007669"/>
    <property type="project" value="InterPro"/>
</dbReference>
<comment type="similarity">
    <text evidence="1">Belongs to the class-II aminoacyl-tRNA synthetase family. Alax-L subfamily.</text>
</comment>
<dbReference type="SUPFAM" id="SSF55186">
    <property type="entry name" value="ThrRS/AlaRS common domain"/>
    <property type="match status" value="1"/>
</dbReference>
<organism evidence="16 17">
    <name type="scientific">Triplophysa rosa</name>
    <name type="common">Cave loach</name>
    <dbReference type="NCBI Taxonomy" id="992332"/>
    <lineage>
        <taxon>Eukaryota</taxon>
        <taxon>Metazoa</taxon>
        <taxon>Chordata</taxon>
        <taxon>Craniata</taxon>
        <taxon>Vertebrata</taxon>
        <taxon>Euteleostomi</taxon>
        <taxon>Actinopterygii</taxon>
        <taxon>Neopterygii</taxon>
        <taxon>Teleostei</taxon>
        <taxon>Ostariophysi</taxon>
        <taxon>Cypriniformes</taxon>
        <taxon>Nemacheilidae</taxon>
        <taxon>Triplophysa</taxon>
    </lineage>
</organism>
<dbReference type="PRINTS" id="PR00980">
    <property type="entry name" value="TRNASYNTHALA"/>
</dbReference>
<dbReference type="PROSITE" id="PS50860">
    <property type="entry name" value="AA_TRNA_LIGASE_II_ALA"/>
    <property type="match status" value="1"/>
</dbReference>
<dbReference type="InterPro" id="IPR018162">
    <property type="entry name" value="Ala-tRNA-ligase_IIc_anticod-bd"/>
</dbReference>
<dbReference type="Proteomes" id="UP001059041">
    <property type="component" value="Linkage Group LG25"/>
</dbReference>
<dbReference type="Gene3D" id="3.30.930.10">
    <property type="entry name" value="Bira Bifunctional Protein, Domain 2"/>
    <property type="match status" value="2"/>
</dbReference>
<dbReference type="SUPFAM" id="SSF55681">
    <property type="entry name" value="Class II aaRS and biotin synthetases"/>
    <property type="match status" value="1"/>
</dbReference>
<dbReference type="CDD" id="cd00673">
    <property type="entry name" value="AlaRS_core"/>
    <property type="match status" value="1"/>
</dbReference>
<dbReference type="InterPro" id="IPR009000">
    <property type="entry name" value="Transl_B-barrel_sf"/>
</dbReference>
<dbReference type="Gene3D" id="3.10.310.40">
    <property type="match status" value="1"/>
</dbReference>
<dbReference type="PANTHER" id="PTHR11777">
    <property type="entry name" value="ALANYL-TRNA SYNTHETASE"/>
    <property type="match status" value="1"/>
</dbReference>
<evidence type="ECO:0000256" key="1">
    <source>
        <dbReference type="ARBA" id="ARBA00008429"/>
    </source>
</evidence>
<evidence type="ECO:0000256" key="9">
    <source>
        <dbReference type="ARBA" id="ARBA00022840"/>
    </source>
</evidence>
<dbReference type="HAMAP" id="MF_00036_B">
    <property type="entry name" value="Ala_tRNA_synth_B"/>
    <property type="match status" value="1"/>
</dbReference>
<dbReference type="InterPro" id="IPR018165">
    <property type="entry name" value="Ala-tRNA-synth_IIc_core"/>
</dbReference>
<dbReference type="GO" id="GO:0002161">
    <property type="term" value="F:aminoacyl-tRNA deacylase activity"/>
    <property type="evidence" value="ECO:0007669"/>
    <property type="project" value="TreeGrafter"/>
</dbReference>
<keyword evidence="10" id="KW-0694">RNA-binding</keyword>
<dbReference type="Gene3D" id="2.40.30.130">
    <property type="match status" value="1"/>
</dbReference>
<dbReference type="GO" id="GO:0046872">
    <property type="term" value="F:metal ion binding"/>
    <property type="evidence" value="ECO:0007669"/>
    <property type="project" value="UniProtKB-KW"/>
</dbReference>
<dbReference type="GO" id="GO:0005524">
    <property type="term" value="F:ATP binding"/>
    <property type="evidence" value="ECO:0007669"/>
    <property type="project" value="UniProtKB-KW"/>
</dbReference>
<dbReference type="InterPro" id="IPR018163">
    <property type="entry name" value="Thr/Ala-tRNA-synth_IIc_edit"/>
</dbReference>
<keyword evidence="4" id="KW-0820">tRNA-binding</keyword>
<dbReference type="GO" id="GO:0004813">
    <property type="term" value="F:alanine-tRNA ligase activity"/>
    <property type="evidence" value="ECO:0007669"/>
    <property type="project" value="UniProtKB-EC"/>
</dbReference>
<dbReference type="EC" id="6.1.1.7" evidence="2"/>
<name>A0A9W7W9U1_TRIRA</name>
<dbReference type="SUPFAM" id="SSF50447">
    <property type="entry name" value="Translation proteins"/>
    <property type="match status" value="1"/>
</dbReference>